<protein>
    <recommendedName>
        <fullName evidence="9">RNA polymerase sigma factor</fullName>
    </recommendedName>
</protein>
<comment type="similarity">
    <text evidence="1">Belongs to the sigma-70 factor family. ECF subfamily.</text>
</comment>
<feature type="domain" description="RNA polymerase sigma factor 70 region 4 type 2" evidence="6">
    <location>
        <begin position="121"/>
        <end position="173"/>
    </location>
</feature>
<proteinExistence type="inferred from homology"/>
<keyword evidence="3" id="KW-0731">Sigma factor</keyword>
<evidence type="ECO:0000259" key="6">
    <source>
        <dbReference type="Pfam" id="PF08281"/>
    </source>
</evidence>
<keyword evidence="8" id="KW-1185">Reference proteome</keyword>
<keyword evidence="4" id="KW-0804">Transcription</keyword>
<gene>
    <name evidence="7" type="ORF">J21TS3_45360</name>
</gene>
<dbReference type="InterPro" id="IPR013324">
    <property type="entry name" value="RNA_pol_sigma_r3/r4-like"/>
</dbReference>
<dbReference type="InterPro" id="IPR039425">
    <property type="entry name" value="RNA_pol_sigma-70-like"/>
</dbReference>
<dbReference type="InterPro" id="IPR036388">
    <property type="entry name" value="WH-like_DNA-bd_sf"/>
</dbReference>
<dbReference type="PANTHER" id="PTHR43133:SF51">
    <property type="entry name" value="RNA POLYMERASE SIGMA FACTOR"/>
    <property type="match status" value="1"/>
</dbReference>
<dbReference type="InterPro" id="IPR013249">
    <property type="entry name" value="RNA_pol_sigma70_r4_t2"/>
</dbReference>
<evidence type="ECO:0000259" key="5">
    <source>
        <dbReference type="Pfam" id="PF04542"/>
    </source>
</evidence>
<dbReference type="Pfam" id="PF04542">
    <property type="entry name" value="Sigma70_r2"/>
    <property type="match status" value="1"/>
</dbReference>
<evidence type="ECO:0000313" key="8">
    <source>
        <dbReference type="Proteomes" id="UP000680638"/>
    </source>
</evidence>
<dbReference type="CDD" id="cd06171">
    <property type="entry name" value="Sigma70_r4"/>
    <property type="match status" value="1"/>
</dbReference>
<dbReference type="SUPFAM" id="SSF88659">
    <property type="entry name" value="Sigma3 and sigma4 domains of RNA polymerase sigma factors"/>
    <property type="match status" value="1"/>
</dbReference>
<keyword evidence="2" id="KW-0805">Transcription regulation</keyword>
<comment type="caution">
    <text evidence="7">The sequence shown here is derived from an EMBL/GenBank/DDBJ whole genome shotgun (WGS) entry which is preliminary data.</text>
</comment>
<dbReference type="InterPro" id="IPR014284">
    <property type="entry name" value="RNA_pol_sigma-70_dom"/>
</dbReference>
<evidence type="ECO:0000256" key="4">
    <source>
        <dbReference type="ARBA" id="ARBA00023163"/>
    </source>
</evidence>
<evidence type="ECO:0008006" key="9">
    <source>
        <dbReference type="Google" id="ProtNLM"/>
    </source>
</evidence>
<dbReference type="SUPFAM" id="SSF88946">
    <property type="entry name" value="Sigma2 domain of RNA polymerase sigma factors"/>
    <property type="match status" value="1"/>
</dbReference>
<dbReference type="EMBL" id="BORW01000035">
    <property type="protein sequence ID" value="GIO69715.1"/>
    <property type="molecule type" value="Genomic_DNA"/>
</dbReference>
<sequence>MMDSQQETELIRRIIANDKQLFSVLVDKYKYNVYGIFRGMGASHQDAQDLAQETFIRVYKYLPRHQEGNRFSAWVYTIAVNVMKDHVRKRRPIPAEMDGHAQESDPAATPEQHIIRKEMQRDIYRYLNLLPDTYRLVLLLKYTNELSYEEIMEITGLSSIQVRNALHRGKKRLKKEMEKKGGLAHETFFQ</sequence>
<dbReference type="Gene3D" id="1.10.1740.10">
    <property type="match status" value="1"/>
</dbReference>
<organism evidence="7 8">
    <name type="scientific">Paenibacillus cookii</name>
    <dbReference type="NCBI Taxonomy" id="157839"/>
    <lineage>
        <taxon>Bacteria</taxon>
        <taxon>Bacillati</taxon>
        <taxon>Bacillota</taxon>
        <taxon>Bacilli</taxon>
        <taxon>Bacillales</taxon>
        <taxon>Paenibacillaceae</taxon>
        <taxon>Paenibacillus</taxon>
    </lineage>
</organism>
<dbReference type="Gene3D" id="1.10.10.10">
    <property type="entry name" value="Winged helix-like DNA-binding domain superfamily/Winged helix DNA-binding domain"/>
    <property type="match status" value="1"/>
</dbReference>
<evidence type="ECO:0000313" key="7">
    <source>
        <dbReference type="EMBL" id="GIO69715.1"/>
    </source>
</evidence>
<dbReference type="InterPro" id="IPR013325">
    <property type="entry name" value="RNA_pol_sigma_r2"/>
</dbReference>
<dbReference type="PANTHER" id="PTHR43133">
    <property type="entry name" value="RNA POLYMERASE ECF-TYPE SIGMA FACTO"/>
    <property type="match status" value="1"/>
</dbReference>
<name>A0ABQ4M2E8_9BACL</name>
<feature type="domain" description="RNA polymerase sigma-70 region 2" evidence="5">
    <location>
        <begin position="25"/>
        <end position="91"/>
    </location>
</feature>
<evidence type="ECO:0000256" key="3">
    <source>
        <dbReference type="ARBA" id="ARBA00023082"/>
    </source>
</evidence>
<evidence type="ECO:0000256" key="1">
    <source>
        <dbReference type="ARBA" id="ARBA00010641"/>
    </source>
</evidence>
<dbReference type="NCBIfam" id="TIGR02937">
    <property type="entry name" value="sigma70-ECF"/>
    <property type="match status" value="1"/>
</dbReference>
<accession>A0ABQ4M2E8</accession>
<dbReference type="RefSeq" id="WP_212952244.1">
    <property type="nucleotide sequence ID" value="NZ_BORW01000035.1"/>
</dbReference>
<dbReference type="InterPro" id="IPR007627">
    <property type="entry name" value="RNA_pol_sigma70_r2"/>
</dbReference>
<evidence type="ECO:0000256" key="2">
    <source>
        <dbReference type="ARBA" id="ARBA00023015"/>
    </source>
</evidence>
<dbReference type="Pfam" id="PF08281">
    <property type="entry name" value="Sigma70_r4_2"/>
    <property type="match status" value="1"/>
</dbReference>
<dbReference type="Proteomes" id="UP000680638">
    <property type="component" value="Unassembled WGS sequence"/>
</dbReference>
<reference evidence="7 8" key="1">
    <citation type="submission" date="2021-03" db="EMBL/GenBank/DDBJ databases">
        <title>Antimicrobial resistance genes in bacteria isolated from Japanese honey, and their potential for conferring macrolide and lincosamide resistance in the American foulbrood pathogen Paenibacillus larvae.</title>
        <authorList>
            <person name="Okamoto M."/>
            <person name="Kumagai M."/>
            <person name="Kanamori H."/>
            <person name="Takamatsu D."/>
        </authorList>
    </citation>
    <scope>NUCLEOTIDE SEQUENCE [LARGE SCALE GENOMIC DNA]</scope>
    <source>
        <strain evidence="7 8">J21TS3</strain>
    </source>
</reference>